<dbReference type="AlphaFoldDB" id="A0A5B0Q7F5"/>
<organism evidence="3 4">
    <name type="scientific">Puccinia graminis f. sp. tritici</name>
    <dbReference type="NCBI Taxonomy" id="56615"/>
    <lineage>
        <taxon>Eukaryota</taxon>
        <taxon>Fungi</taxon>
        <taxon>Dikarya</taxon>
        <taxon>Basidiomycota</taxon>
        <taxon>Pucciniomycotina</taxon>
        <taxon>Pucciniomycetes</taxon>
        <taxon>Pucciniales</taxon>
        <taxon>Pucciniaceae</taxon>
        <taxon>Puccinia</taxon>
    </lineage>
</organism>
<gene>
    <name evidence="3" type="ORF">PGT21_031973</name>
</gene>
<feature type="compositionally biased region" description="Polar residues" evidence="2">
    <location>
        <begin position="1"/>
        <end position="22"/>
    </location>
</feature>
<keyword evidence="1" id="KW-0175">Coiled coil</keyword>
<dbReference type="OrthoDB" id="2506783at2759"/>
<protein>
    <submittedName>
        <fullName evidence="3">Uncharacterized protein</fullName>
    </submittedName>
</protein>
<feature type="coiled-coil region" evidence="1">
    <location>
        <begin position="237"/>
        <end position="271"/>
    </location>
</feature>
<reference evidence="3 4" key="1">
    <citation type="submission" date="2019-05" db="EMBL/GenBank/DDBJ databases">
        <title>Emergence of the Ug99 lineage of the wheat stem rust pathogen through somatic hybridization.</title>
        <authorList>
            <person name="Li F."/>
            <person name="Upadhyaya N.M."/>
            <person name="Sperschneider J."/>
            <person name="Matny O."/>
            <person name="Nguyen-Phuc H."/>
            <person name="Mago R."/>
            <person name="Raley C."/>
            <person name="Miller M.E."/>
            <person name="Silverstein K.A.T."/>
            <person name="Henningsen E."/>
            <person name="Hirsch C.D."/>
            <person name="Visser B."/>
            <person name="Pretorius Z.A."/>
            <person name="Steffenson B.J."/>
            <person name="Schwessinger B."/>
            <person name="Dodds P.N."/>
            <person name="Figueroa M."/>
        </authorList>
    </citation>
    <scope>NUCLEOTIDE SEQUENCE [LARGE SCALE GENOMIC DNA]</scope>
    <source>
        <strain evidence="3">21-0</strain>
    </source>
</reference>
<accession>A0A5B0Q7F5</accession>
<proteinExistence type="predicted"/>
<evidence type="ECO:0000256" key="1">
    <source>
        <dbReference type="SAM" id="Coils"/>
    </source>
</evidence>
<dbReference type="Proteomes" id="UP000324748">
    <property type="component" value="Unassembled WGS sequence"/>
</dbReference>
<name>A0A5B0Q7F5_PUCGR</name>
<feature type="region of interest" description="Disordered" evidence="2">
    <location>
        <begin position="1"/>
        <end position="66"/>
    </location>
</feature>
<feature type="compositionally biased region" description="Basic residues" evidence="2">
    <location>
        <begin position="34"/>
        <end position="49"/>
    </location>
</feature>
<evidence type="ECO:0000313" key="4">
    <source>
        <dbReference type="Proteomes" id="UP000324748"/>
    </source>
</evidence>
<comment type="caution">
    <text evidence="3">The sequence shown here is derived from an EMBL/GenBank/DDBJ whole genome shotgun (WGS) entry which is preliminary data.</text>
</comment>
<evidence type="ECO:0000313" key="3">
    <source>
        <dbReference type="EMBL" id="KAA1109042.1"/>
    </source>
</evidence>
<keyword evidence="4" id="KW-1185">Reference proteome</keyword>
<evidence type="ECO:0000256" key="2">
    <source>
        <dbReference type="SAM" id="MobiDB-lite"/>
    </source>
</evidence>
<sequence length="436" mass="49434">MHPPGASSTSITPDSSDVTSSDEQLDPKFVVRNAKSKLKAQKNKDKARKQSSQVVRLSKHSELPHHASALSRSIVEFTKGMLGCYSPSSKLPIPPSTEELEGWENWSSNRQAAVHAAIEAQSEKSHAKNEAERRMMIHNHSSDLKIAIQPVNYNPAPSTKSKIPGIFQTACHDDFKSGGFPRITFDWTEPDLSNSDWNSATADILALNWNKWYIHNPASAKKLKQKVNATGVIQRWLMTMKRKYAKQMAEAEEVDEQHEEHRLENARLRRYRKQRQKIAQMRFNTAIKVFPSKPNICVIFKDVDVVSDYEDSDEINEPPESITPSWRSVSLNRLIPELDQAAILLANKKSRPSVQMLLGRKSSRDANEEDDEWQAVPEKLPFEAYSDKFIADTPILKLRQMGIPAKRSTDHLMEAFHELQQLTMPPSASRSNAMET</sequence>
<dbReference type="EMBL" id="VSWC01000028">
    <property type="protein sequence ID" value="KAA1109042.1"/>
    <property type="molecule type" value="Genomic_DNA"/>
</dbReference>